<evidence type="ECO:0000256" key="1">
    <source>
        <dbReference type="SAM" id="Phobius"/>
    </source>
</evidence>
<keyword evidence="1" id="KW-0812">Transmembrane</keyword>
<accession>A0A378PM77</accession>
<protein>
    <submittedName>
        <fullName evidence="2">Protein of uncharacterized function, DUF</fullName>
    </submittedName>
</protein>
<sequence>MQRFGINVKAVAVIGIGMAVLMSVLLTGLFTTRASHATTVEVWKDPSCGCCNEWIKHMQNHGFVIKAHNTGNQKKQQEQGIAPHHRSCHTALVDGYAIEGHVPAEDINRLLDIKADAVGLSVPGMVVGSPGMDGAAYRGVKHPYDVLLLGRDGSHSVFSSH</sequence>
<gene>
    <name evidence="2" type="ORF">NCTC11227_01846</name>
</gene>
<dbReference type="AlphaFoldDB" id="A0A378PM77"/>
<dbReference type="InterPro" id="IPR007332">
    <property type="entry name" value="DUF411"/>
</dbReference>
<reference evidence="2 3" key="1">
    <citation type="submission" date="2018-06" db="EMBL/GenBank/DDBJ databases">
        <authorList>
            <consortium name="Pathogen Informatics"/>
            <person name="Doyle S."/>
        </authorList>
    </citation>
    <scope>NUCLEOTIDE SEQUENCE [LARGE SCALE GENOMIC DNA]</scope>
    <source>
        <strain evidence="2 3">NCTC11227</strain>
    </source>
</reference>
<keyword evidence="1" id="KW-1133">Transmembrane helix</keyword>
<dbReference type="EMBL" id="UGPW01000001">
    <property type="protein sequence ID" value="STY87825.1"/>
    <property type="molecule type" value="Genomic_DNA"/>
</dbReference>
<name>A0A378PM77_9GAMM</name>
<dbReference type="Proteomes" id="UP000255102">
    <property type="component" value="Unassembled WGS sequence"/>
</dbReference>
<proteinExistence type="predicted"/>
<dbReference type="Pfam" id="PF04214">
    <property type="entry name" value="DUF411"/>
    <property type="match status" value="1"/>
</dbReference>
<evidence type="ECO:0000313" key="3">
    <source>
        <dbReference type="Proteomes" id="UP000255102"/>
    </source>
</evidence>
<keyword evidence="1" id="KW-0472">Membrane</keyword>
<dbReference type="RefSeq" id="WP_167541398.1">
    <property type="nucleotide sequence ID" value="NZ_CP011158.1"/>
</dbReference>
<feature type="transmembrane region" description="Helical" evidence="1">
    <location>
        <begin position="12"/>
        <end position="30"/>
    </location>
</feature>
<evidence type="ECO:0000313" key="2">
    <source>
        <dbReference type="EMBL" id="STY87825.1"/>
    </source>
</evidence>
<organism evidence="2 3">
    <name type="scientific">Moraxella ovis</name>
    <dbReference type="NCBI Taxonomy" id="29433"/>
    <lineage>
        <taxon>Bacteria</taxon>
        <taxon>Pseudomonadati</taxon>
        <taxon>Pseudomonadota</taxon>
        <taxon>Gammaproteobacteria</taxon>
        <taxon>Moraxellales</taxon>
        <taxon>Moraxellaceae</taxon>
        <taxon>Moraxella</taxon>
    </lineage>
</organism>